<evidence type="ECO:0008006" key="5">
    <source>
        <dbReference type="Google" id="ProtNLM"/>
    </source>
</evidence>
<evidence type="ECO:0000256" key="1">
    <source>
        <dbReference type="SAM" id="Coils"/>
    </source>
</evidence>
<reference evidence="3 4" key="1">
    <citation type="submission" date="2019-12" db="EMBL/GenBank/DDBJ databases">
        <title>Mucilaginibacter sp. HME9299 genome sequencing and assembly.</title>
        <authorList>
            <person name="Kang H."/>
            <person name="Kim H."/>
            <person name="Joh K."/>
        </authorList>
    </citation>
    <scope>NUCLEOTIDE SEQUENCE [LARGE SCALE GENOMIC DNA]</scope>
    <source>
        <strain evidence="3 4">HME9299</strain>
    </source>
</reference>
<sequence length="456" mass="50589">MTKKMKSKIFNIKLLFICSLLIAAQGGFAQKNKDNADKEFDKQMGKLQEQMRDLQKQMSKIKAEKIKQKTAELGKLTKELSAEALARLDDSNFANLSGLSRVYTDSKLLNATAPRLLLHPDGIKIGQTFTYNWTTDEKKLAEMVQSGELKEKSKAYSKSYSVNGNDKLLINNSYGKVTVNTWAKNEIKVDVQMKAYADDDEDAQKLLDKISISDSKESSLVSFKTNIERSGSNGTHGFVMGTWLSGGKKHVSKMEVNYTIYMPAKSQLDITNKFGNVVLPDMVGKVNVNLAYGALISQDLNDPAIKVSFGDARINNVTNGDLHVSYGNLNLGMADNLKAKVSFGGMNVDKLKSSGVITARYGDGIKITELDRNCKNINVDAQFTKVYLPTKNDYDFDVTTHFGEFNYDNSTVKVISQTPDNGRHFITTKTFKGQVNKGNSDKVITIKSSYATVKLD</sequence>
<evidence type="ECO:0000313" key="3">
    <source>
        <dbReference type="EMBL" id="MVN92283.1"/>
    </source>
</evidence>
<comment type="caution">
    <text evidence="3">The sequence shown here is derived from an EMBL/GenBank/DDBJ whole genome shotgun (WGS) entry which is preliminary data.</text>
</comment>
<proteinExistence type="predicted"/>
<feature type="chain" id="PRO_5026360208" description="Adhesin domain-containing protein" evidence="2">
    <location>
        <begin position="30"/>
        <end position="456"/>
    </location>
</feature>
<accession>A0A6I4IQT9</accession>
<organism evidence="3 4">
    <name type="scientific">Mucilaginibacter aquatilis</name>
    <dbReference type="NCBI Taxonomy" id="1517760"/>
    <lineage>
        <taxon>Bacteria</taxon>
        <taxon>Pseudomonadati</taxon>
        <taxon>Bacteroidota</taxon>
        <taxon>Sphingobacteriia</taxon>
        <taxon>Sphingobacteriales</taxon>
        <taxon>Sphingobacteriaceae</taxon>
        <taxon>Mucilaginibacter</taxon>
    </lineage>
</organism>
<name>A0A6I4IQT9_9SPHI</name>
<dbReference type="OrthoDB" id="1117657at2"/>
<dbReference type="Proteomes" id="UP000434850">
    <property type="component" value="Unassembled WGS sequence"/>
</dbReference>
<feature type="signal peptide" evidence="2">
    <location>
        <begin position="1"/>
        <end position="29"/>
    </location>
</feature>
<keyword evidence="2" id="KW-0732">Signal</keyword>
<keyword evidence="1" id="KW-0175">Coiled coil</keyword>
<protein>
    <recommendedName>
        <fullName evidence="5">Adhesin domain-containing protein</fullName>
    </recommendedName>
</protein>
<dbReference type="EMBL" id="WQLA01000005">
    <property type="protein sequence ID" value="MVN92283.1"/>
    <property type="molecule type" value="Genomic_DNA"/>
</dbReference>
<dbReference type="RefSeq" id="WP_157542594.1">
    <property type="nucleotide sequence ID" value="NZ_WQLA01000005.1"/>
</dbReference>
<keyword evidence="4" id="KW-1185">Reference proteome</keyword>
<evidence type="ECO:0000313" key="4">
    <source>
        <dbReference type="Proteomes" id="UP000434850"/>
    </source>
</evidence>
<feature type="coiled-coil region" evidence="1">
    <location>
        <begin position="37"/>
        <end position="71"/>
    </location>
</feature>
<dbReference type="AlphaFoldDB" id="A0A6I4IQT9"/>
<gene>
    <name evidence="3" type="ORF">GO816_14195</name>
</gene>
<evidence type="ECO:0000256" key="2">
    <source>
        <dbReference type="SAM" id="SignalP"/>
    </source>
</evidence>